<dbReference type="InterPro" id="IPR052008">
    <property type="entry name" value="Mitoribosomal_protein_bL33"/>
</dbReference>
<sequence>MAKKGNQKKPVAKSKSRTIAVRLISMALTGYYKTLVRPRTHRPLSMLKYDPVAVENKVGWAVSGHARLETWELRIAQSDLRARTKVRTDRETKLLLINLRSAMG</sequence>
<comment type="similarity">
    <text evidence="2">Belongs to the bacterial ribosomal protein bL33 family.</text>
</comment>
<reference evidence="8" key="1">
    <citation type="submission" date="2016-03" db="EMBL/GenBank/DDBJ databases">
        <authorList>
            <person name="Guldener U."/>
        </authorList>
    </citation>
    <scope>NUCLEOTIDE SEQUENCE [LARGE SCALE GENOMIC DNA]</scope>
    <source>
        <strain evidence="8">04CH-RAC-A.6.1</strain>
    </source>
</reference>
<keyword evidence="8" id="KW-1185">Reference proteome</keyword>
<dbReference type="GO" id="GO:0005739">
    <property type="term" value="C:mitochondrion"/>
    <property type="evidence" value="ECO:0007669"/>
    <property type="project" value="UniProtKB-SubCell"/>
</dbReference>
<dbReference type="Proteomes" id="UP000178912">
    <property type="component" value="Unassembled WGS sequence"/>
</dbReference>
<dbReference type="GO" id="GO:0006412">
    <property type="term" value="P:translation"/>
    <property type="evidence" value="ECO:0007669"/>
    <property type="project" value="InterPro"/>
</dbReference>
<evidence type="ECO:0000256" key="3">
    <source>
        <dbReference type="ARBA" id="ARBA00022980"/>
    </source>
</evidence>
<dbReference type="PANTHER" id="PTHR47037:SF1">
    <property type="entry name" value="LARGE RIBOSOMAL SUBUNIT PROTEIN BL33M"/>
    <property type="match status" value="1"/>
</dbReference>
<dbReference type="InterPro" id="IPR038584">
    <property type="entry name" value="Ribosomal_bL33_sf"/>
</dbReference>
<dbReference type="SUPFAM" id="SSF57829">
    <property type="entry name" value="Zn-binding ribosomal proteins"/>
    <property type="match status" value="1"/>
</dbReference>
<accession>A0A1E1JZ88</accession>
<dbReference type="AlphaFoldDB" id="A0A1E1JZ88"/>
<dbReference type="InterPro" id="IPR011332">
    <property type="entry name" value="Ribosomal_zn-bd"/>
</dbReference>
<dbReference type="GO" id="GO:0005840">
    <property type="term" value="C:ribosome"/>
    <property type="evidence" value="ECO:0007669"/>
    <property type="project" value="UniProtKB-KW"/>
</dbReference>
<evidence type="ECO:0000256" key="2">
    <source>
        <dbReference type="ARBA" id="ARBA00007596"/>
    </source>
</evidence>
<dbReference type="EMBL" id="FJUX01000003">
    <property type="protein sequence ID" value="CZS89594.1"/>
    <property type="molecule type" value="Genomic_DNA"/>
</dbReference>
<evidence type="ECO:0000313" key="7">
    <source>
        <dbReference type="EMBL" id="CZS89594.1"/>
    </source>
</evidence>
<evidence type="ECO:0000256" key="4">
    <source>
        <dbReference type="ARBA" id="ARBA00023128"/>
    </source>
</evidence>
<keyword evidence="5" id="KW-0687">Ribonucleoprotein</keyword>
<evidence type="ECO:0000313" key="8">
    <source>
        <dbReference type="Proteomes" id="UP000178912"/>
    </source>
</evidence>
<proteinExistence type="inferred from homology"/>
<dbReference type="Gene3D" id="2.20.28.120">
    <property type="entry name" value="Ribosomal protein L33"/>
    <property type="match status" value="1"/>
</dbReference>
<organism evidence="7 8">
    <name type="scientific">Rhynchosporium agropyri</name>
    <dbReference type="NCBI Taxonomy" id="914238"/>
    <lineage>
        <taxon>Eukaryota</taxon>
        <taxon>Fungi</taxon>
        <taxon>Dikarya</taxon>
        <taxon>Ascomycota</taxon>
        <taxon>Pezizomycotina</taxon>
        <taxon>Leotiomycetes</taxon>
        <taxon>Helotiales</taxon>
        <taxon>Ploettnerulaceae</taxon>
        <taxon>Rhynchosporium</taxon>
    </lineage>
</organism>
<gene>
    <name evidence="7" type="ORF">RAG0_00930</name>
</gene>
<evidence type="ECO:0000256" key="5">
    <source>
        <dbReference type="ARBA" id="ARBA00023274"/>
    </source>
</evidence>
<evidence type="ECO:0000256" key="1">
    <source>
        <dbReference type="ARBA" id="ARBA00004173"/>
    </source>
</evidence>
<keyword evidence="4" id="KW-0496">Mitochondrion</keyword>
<name>A0A1E1JZ88_9HELO</name>
<dbReference type="OrthoDB" id="275534at2759"/>
<dbReference type="PANTHER" id="PTHR47037">
    <property type="entry name" value="39S RIBOSOMAL PROTEIN L33, MITOCHONDRIAL"/>
    <property type="match status" value="1"/>
</dbReference>
<comment type="subcellular location">
    <subcellularLocation>
        <location evidence="1">Mitochondrion</location>
    </subcellularLocation>
</comment>
<evidence type="ECO:0000256" key="6">
    <source>
        <dbReference type="ARBA" id="ARBA00035275"/>
    </source>
</evidence>
<dbReference type="GO" id="GO:1990904">
    <property type="term" value="C:ribonucleoprotein complex"/>
    <property type="evidence" value="ECO:0007669"/>
    <property type="project" value="UniProtKB-KW"/>
</dbReference>
<protein>
    <recommendedName>
        <fullName evidence="6">Large ribosomal subunit protein bL33m</fullName>
    </recommendedName>
</protein>
<keyword evidence="3" id="KW-0689">Ribosomal protein</keyword>